<accession>A0A0X3BLG6</accession>
<feature type="region of interest" description="Disordered" evidence="1">
    <location>
        <begin position="39"/>
        <end position="65"/>
    </location>
</feature>
<gene>
    <name evidence="2" type="ORF">MMAB1_1620</name>
</gene>
<organism evidence="2 3">
    <name type="scientific">Methanoculleus bourgensis</name>
    <dbReference type="NCBI Taxonomy" id="83986"/>
    <lineage>
        <taxon>Archaea</taxon>
        <taxon>Methanobacteriati</taxon>
        <taxon>Methanobacteriota</taxon>
        <taxon>Stenosarchaea group</taxon>
        <taxon>Methanomicrobia</taxon>
        <taxon>Methanomicrobiales</taxon>
        <taxon>Methanomicrobiaceae</taxon>
        <taxon>Methanoculleus</taxon>
    </lineage>
</organism>
<dbReference type="EMBL" id="LT158599">
    <property type="protein sequence ID" value="CVK32833.1"/>
    <property type="molecule type" value="Genomic_DNA"/>
</dbReference>
<dbReference type="KEGG" id="mema:MMAB1_1620"/>
<evidence type="ECO:0000313" key="3">
    <source>
        <dbReference type="Proteomes" id="UP000069850"/>
    </source>
</evidence>
<protein>
    <submittedName>
        <fullName evidence="2">Uncharacterized protein</fullName>
    </submittedName>
</protein>
<sequence length="94" mass="10574">MHRFPITDTLNEGEYQPFFLHTLRGFASRRTAFHRIYARELPPPPGAGEEAAGRAGWGDGGERSAGDGTKARYDLLIWNRCTSFPCRSPRLSSY</sequence>
<reference evidence="2 3" key="1">
    <citation type="submission" date="2016-01" db="EMBL/GenBank/DDBJ databases">
        <authorList>
            <person name="Manzoor S."/>
        </authorList>
    </citation>
    <scope>NUCLEOTIDE SEQUENCE [LARGE SCALE GENOMIC DNA]</scope>
    <source>
        <strain evidence="2">Methanoculleus sp MAB1</strain>
    </source>
</reference>
<evidence type="ECO:0000313" key="2">
    <source>
        <dbReference type="EMBL" id="CVK32833.1"/>
    </source>
</evidence>
<dbReference type="AlphaFoldDB" id="A0A0X3BLG6"/>
<dbReference type="Proteomes" id="UP000069850">
    <property type="component" value="Chromosome 1"/>
</dbReference>
<evidence type="ECO:0000256" key="1">
    <source>
        <dbReference type="SAM" id="MobiDB-lite"/>
    </source>
</evidence>
<name>A0A0X3BLG6_9EURY</name>
<proteinExistence type="predicted"/>